<evidence type="ECO:0000313" key="3">
    <source>
        <dbReference type="EMBL" id="CAD7233866.1"/>
    </source>
</evidence>
<dbReference type="AlphaFoldDB" id="A0A7R8ZQZ7"/>
<sequence>MMYENIHRHGFLAQSFLQLSRLKMHLQKSKKPIKLIERSIFSNRYCFTEMWRQNKTIRDAELCVLEEWFNWFEQNINLNVDLIVYLRTDPEVVYRRLLERNRKEEEGVPFEYLSELHASYENWLVHRTVGKVPCPVITLDASKALEELKSDYQVVWKHAKEREWIIPVEEIAVGEQQKTDAQPERTAKKAKWDRIIYLIRWLYCPLASRRKKKMDFYVDFLGRDQEFHSPHHQVYHNTKVHVNVGECSPTTRLLSHPSSYVDQYAGVFHLWGMPPWYKRDSEEPLFSPPCVYGTCVVAGTLSGYTSATAFPDSVTGAPIAPRPLVRGTPPPLVRGTPSSAPPSSPDLAAKNLN</sequence>
<dbReference type="PANTHER" id="PTHR10513:SF24">
    <property type="entry name" value="THYMIDINE KINASE 2, MITOCHONDRIAL"/>
    <property type="match status" value="1"/>
</dbReference>
<dbReference type="OrthoDB" id="567086at2759"/>
<protein>
    <recommendedName>
        <fullName evidence="2">Deoxynucleoside kinase domain-containing protein</fullName>
    </recommendedName>
</protein>
<feature type="region of interest" description="Disordered" evidence="1">
    <location>
        <begin position="317"/>
        <end position="353"/>
    </location>
</feature>
<evidence type="ECO:0000256" key="1">
    <source>
        <dbReference type="SAM" id="MobiDB-lite"/>
    </source>
</evidence>
<dbReference type="Gene3D" id="3.40.50.300">
    <property type="entry name" value="P-loop containing nucleotide triphosphate hydrolases"/>
    <property type="match status" value="1"/>
</dbReference>
<dbReference type="InterPro" id="IPR027417">
    <property type="entry name" value="P-loop_NTPase"/>
</dbReference>
<dbReference type="EMBL" id="OB667141">
    <property type="protein sequence ID" value="CAD7233866.1"/>
    <property type="molecule type" value="Genomic_DNA"/>
</dbReference>
<feature type="domain" description="Deoxynucleoside kinase" evidence="2">
    <location>
        <begin position="1"/>
        <end position="160"/>
    </location>
</feature>
<dbReference type="GO" id="GO:0005739">
    <property type="term" value="C:mitochondrion"/>
    <property type="evidence" value="ECO:0007669"/>
    <property type="project" value="TreeGrafter"/>
</dbReference>
<name>A0A7R8ZQZ7_9CRUS</name>
<dbReference type="SUPFAM" id="SSF52540">
    <property type="entry name" value="P-loop containing nucleoside triphosphate hydrolases"/>
    <property type="match status" value="1"/>
</dbReference>
<dbReference type="GO" id="GO:0019136">
    <property type="term" value="F:deoxynucleoside kinase activity"/>
    <property type="evidence" value="ECO:0007669"/>
    <property type="project" value="TreeGrafter"/>
</dbReference>
<reference evidence="3" key="1">
    <citation type="submission" date="2020-11" db="EMBL/GenBank/DDBJ databases">
        <authorList>
            <person name="Tran Van P."/>
        </authorList>
    </citation>
    <scope>NUCLEOTIDE SEQUENCE</scope>
</reference>
<dbReference type="Pfam" id="PF01712">
    <property type="entry name" value="dNK"/>
    <property type="match status" value="1"/>
</dbReference>
<proteinExistence type="predicted"/>
<dbReference type="InterPro" id="IPR050566">
    <property type="entry name" value="Deoxyribonucleoside_kinase"/>
</dbReference>
<gene>
    <name evidence="3" type="ORF">CTOB1V02_LOCUS11685</name>
</gene>
<evidence type="ECO:0000259" key="2">
    <source>
        <dbReference type="Pfam" id="PF01712"/>
    </source>
</evidence>
<dbReference type="PANTHER" id="PTHR10513">
    <property type="entry name" value="DEOXYNUCLEOSIDE KINASE"/>
    <property type="match status" value="1"/>
</dbReference>
<feature type="non-terminal residue" evidence="3">
    <location>
        <position position="1"/>
    </location>
</feature>
<organism evidence="3">
    <name type="scientific">Cyprideis torosa</name>
    <dbReference type="NCBI Taxonomy" id="163714"/>
    <lineage>
        <taxon>Eukaryota</taxon>
        <taxon>Metazoa</taxon>
        <taxon>Ecdysozoa</taxon>
        <taxon>Arthropoda</taxon>
        <taxon>Crustacea</taxon>
        <taxon>Oligostraca</taxon>
        <taxon>Ostracoda</taxon>
        <taxon>Podocopa</taxon>
        <taxon>Podocopida</taxon>
        <taxon>Cytherocopina</taxon>
        <taxon>Cytheroidea</taxon>
        <taxon>Cytherideidae</taxon>
        <taxon>Cyprideis</taxon>
    </lineage>
</organism>
<accession>A0A7R8ZQZ7</accession>
<dbReference type="InterPro" id="IPR031314">
    <property type="entry name" value="DNK_dom"/>
</dbReference>